<keyword evidence="4 10" id="KW-0479">Metal-binding</keyword>
<comment type="catalytic activity">
    <reaction evidence="1 10">
        <text>S-ubiquitinyl-[E2 ubiquitin-conjugating enzyme]-L-cysteine + [acceptor protein]-L-lysine = [E2 ubiquitin-conjugating enzyme]-L-cysteine + N(6)-ubiquitinyl-[acceptor protein]-L-lysine.</text>
        <dbReference type="EC" id="2.3.2.27"/>
    </reaction>
</comment>
<comment type="caution">
    <text evidence="14">The sequence shown here is derived from an EMBL/GenBank/DDBJ whole genome shotgun (WGS) entry which is preliminary data.</text>
</comment>
<evidence type="ECO:0000256" key="12">
    <source>
        <dbReference type="SAM" id="MobiDB-lite"/>
    </source>
</evidence>
<comment type="similarity">
    <text evidence="8 10">Belongs to the E3 ubiquitin-protein ligase UBR1-like family.</text>
</comment>
<accession>A0AAN5CCF5</accession>
<dbReference type="EC" id="2.3.2.27" evidence="10"/>
<dbReference type="GO" id="GO:0061630">
    <property type="term" value="F:ubiquitin protein ligase activity"/>
    <property type="evidence" value="ECO:0007669"/>
    <property type="project" value="UniProtKB-UniRule"/>
</dbReference>
<dbReference type="GO" id="GO:0008270">
    <property type="term" value="F:zinc ion binding"/>
    <property type="evidence" value="ECO:0007669"/>
    <property type="project" value="UniProtKB-UniRule"/>
</dbReference>
<evidence type="ECO:0000313" key="15">
    <source>
        <dbReference type="Proteomes" id="UP001328107"/>
    </source>
</evidence>
<evidence type="ECO:0000256" key="11">
    <source>
        <dbReference type="SAM" id="Coils"/>
    </source>
</evidence>
<feature type="compositionally biased region" description="Basic and acidic residues" evidence="12">
    <location>
        <begin position="14"/>
        <end position="24"/>
    </location>
</feature>
<feature type="domain" description="UBR-type" evidence="13">
    <location>
        <begin position="117"/>
        <end position="188"/>
    </location>
</feature>
<keyword evidence="6 10" id="KW-0833">Ubl conjugation pathway</keyword>
<dbReference type="InterPro" id="IPR003126">
    <property type="entry name" value="Znf_UBR"/>
</dbReference>
<comment type="pathway">
    <text evidence="2 10">Protein modification; protein ubiquitination.</text>
</comment>
<dbReference type="PANTHER" id="PTHR21497:SF39">
    <property type="entry name" value="E3 UBIQUITIN-PROTEIN LIGASE UBR3"/>
    <property type="match status" value="1"/>
</dbReference>
<evidence type="ECO:0000259" key="13">
    <source>
        <dbReference type="PROSITE" id="PS51157"/>
    </source>
</evidence>
<evidence type="ECO:0000256" key="6">
    <source>
        <dbReference type="ARBA" id="ARBA00022786"/>
    </source>
</evidence>
<evidence type="ECO:0000256" key="3">
    <source>
        <dbReference type="ARBA" id="ARBA00022679"/>
    </source>
</evidence>
<dbReference type="Pfam" id="PF02207">
    <property type="entry name" value="zf-UBR"/>
    <property type="match status" value="1"/>
</dbReference>
<evidence type="ECO:0000256" key="5">
    <source>
        <dbReference type="ARBA" id="ARBA00022771"/>
    </source>
</evidence>
<dbReference type="GO" id="GO:0071596">
    <property type="term" value="P:ubiquitin-dependent protein catabolic process via the N-end rule pathway"/>
    <property type="evidence" value="ECO:0007669"/>
    <property type="project" value="UniProtKB-UniRule"/>
</dbReference>
<keyword evidence="3 10" id="KW-0808">Transferase</keyword>
<name>A0AAN5CCF5_9BILA</name>
<proteinExistence type="inferred from homology"/>
<dbReference type="InterPro" id="IPR044046">
    <property type="entry name" value="E3_ligase_UBR-like_C"/>
</dbReference>
<keyword evidence="7 10" id="KW-0862">Zinc</keyword>
<feature type="zinc finger region" description="UBR-type" evidence="9">
    <location>
        <begin position="117"/>
        <end position="188"/>
    </location>
</feature>
<dbReference type="Pfam" id="PF22960">
    <property type="entry name" value="WHD_UBR1"/>
    <property type="match status" value="1"/>
</dbReference>
<reference evidence="15" key="1">
    <citation type="submission" date="2022-10" db="EMBL/GenBank/DDBJ databases">
        <title>Genome assembly of Pristionchus species.</title>
        <authorList>
            <person name="Yoshida K."/>
            <person name="Sommer R.J."/>
        </authorList>
    </citation>
    <scope>NUCLEOTIDE SEQUENCE [LARGE SCALE GENOMIC DNA]</scope>
    <source>
        <strain evidence="15">RS5460</strain>
    </source>
</reference>
<dbReference type="SMART" id="SM00396">
    <property type="entry name" value="ZnF_UBR1"/>
    <property type="match status" value="1"/>
</dbReference>
<keyword evidence="11" id="KW-0175">Coiled coil</keyword>
<dbReference type="FunFam" id="2.10.110.30:FF:000002">
    <property type="entry name" value="Putative e3 ubiquitin-protein ligase ubr3"/>
    <property type="match status" value="1"/>
</dbReference>
<evidence type="ECO:0000256" key="1">
    <source>
        <dbReference type="ARBA" id="ARBA00000900"/>
    </source>
</evidence>
<feature type="region of interest" description="Disordered" evidence="12">
    <location>
        <begin position="1"/>
        <end position="28"/>
    </location>
</feature>
<dbReference type="GO" id="GO:0016567">
    <property type="term" value="P:protein ubiquitination"/>
    <property type="evidence" value="ECO:0007669"/>
    <property type="project" value="UniProtKB-UniRule"/>
</dbReference>
<evidence type="ECO:0000256" key="9">
    <source>
        <dbReference type="PROSITE-ProRule" id="PRU00508"/>
    </source>
</evidence>
<dbReference type="PANTHER" id="PTHR21497">
    <property type="entry name" value="UBIQUITIN LIGASE E3 ALPHA-RELATED"/>
    <property type="match status" value="1"/>
</dbReference>
<evidence type="ECO:0000256" key="10">
    <source>
        <dbReference type="RuleBase" id="RU366018"/>
    </source>
</evidence>
<dbReference type="PROSITE" id="PS51157">
    <property type="entry name" value="ZF_UBR"/>
    <property type="match status" value="1"/>
</dbReference>
<evidence type="ECO:0000256" key="8">
    <source>
        <dbReference type="ARBA" id="ARBA00046341"/>
    </source>
</evidence>
<organism evidence="14 15">
    <name type="scientific">Pristionchus mayeri</name>
    <dbReference type="NCBI Taxonomy" id="1317129"/>
    <lineage>
        <taxon>Eukaryota</taxon>
        <taxon>Metazoa</taxon>
        <taxon>Ecdysozoa</taxon>
        <taxon>Nematoda</taxon>
        <taxon>Chromadorea</taxon>
        <taxon>Rhabditida</taxon>
        <taxon>Rhabditina</taxon>
        <taxon>Diplogasteromorpha</taxon>
        <taxon>Diplogasteroidea</taxon>
        <taxon>Neodiplogasteridae</taxon>
        <taxon>Pristionchus</taxon>
    </lineage>
</organism>
<evidence type="ECO:0000256" key="7">
    <source>
        <dbReference type="ARBA" id="ARBA00022833"/>
    </source>
</evidence>
<dbReference type="InterPro" id="IPR039164">
    <property type="entry name" value="UBR1-like"/>
</dbReference>
<evidence type="ECO:0000256" key="2">
    <source>
        <dbReference type="ARBA" id="ARBA00004906"/>
    </source>
</evidence>
<protein>
    <recommendedName>
        <fullName evidence="10">E3 ubiquitin-protein ligase</fullName>
        <ecNumber evidence="10">2.3.2.27</ecNumber>
    </recommendedName>
</protein>
<sequence length="2026" mass="232430">MPPAEPAPDFNVRLLDKPQRRTEEGTEYDQWKAVADELKEAGYPTNLGASVGVDSFSDQLRKKARQLDQQIEKLITPLLSHNPAHVDEAIMTLRTAICQGMTKEKFEKLMSDHNFSLKCNVIWESDAIAYRCNTCSKTPCMSLCLNCFKGGNHEGHDVTRFFSREGGACDCGNEDVLKEPGFCTKHGKHAERPPPPPATIVSLSELILFRVLMVVLDHFRKQKHHQLFDVVPRYMLLPNVDQVCGAGKLIALLQECVDYGGPIRDAFARILIDREIYSSIWAVPSEDILDNYSTKSFREFREKHKWFEQNSREAMGHEMLPEYFSDFPKEKMKNTCFLHELLFWMRVHIFPQSLINLTLVFLGDTEYRDEFARRFFLLYPWTSESMKDACSYEGMDYRSISMASSRIIHISVQMLSSSALCSRLTDEINLPRLMFGSVSFLLLSGELKSVPIRPLGPRRRPSPSVESDLRRDMYPPDLRAAMDAVMRAAVNELEAGEDAMEIVMEADEQVEDVPLLEAEEPEAIPWRQQALPFASPDEEPRNNRPEASQVEEWYTVDVEKSKVLSNHGYWFAMGDTQNLLSHPEVVSKMCRDEKTMKTYFSVIEKMHCMDAISRIARGDHLPNERNDDYQRTLVLEYEMSASSMFNLVFGIVANGDDEAAAAFYDCCWESCKRWFQKMDLEHAGKPLQLGKSSVTFHLPLTRHLSTLLAYAHTLTSVRDRLNYLTKHENKELLHVMMLHPLRIQAARSEWAAGMWVRNGQQMRIPACLYTQTHMLFSYYMPDLDLLRLCAANLEAVEVIHSLFDSFSLGDVFKFKVESGPPFSGVLFSPIRARSLARIEWVDTLVFGCLRLIADVVLLPGVCEQTNEESMRDDIVCKLAIQEMPHSRLRQQMAEKGSHGAELVDEFFEKILAEVAVFSDPEKDESLDQGVYSLSNEAQIHHLCPLLVMGRSTSQRHAASAMQRLEIIERRMAGRPEHQFKNVWTPYRLPNMEKAMERRSEFVMGVYQLIINERLLETYCYILGKYKEDSDELERRLSGAAPSAVPHEFIFKEQTVQLVIYLLSAALLYMKTQPEGDVWRKRIHEDLKDLSDPESPERTLAISVLSIGSVLMSMNMKRGEISKKEEEKRVREMMREAVKGEIKDRIIAGTPSEYYGRLLAILYRDDNRFREMLDERYPEVVEAKMEVEEQVPKDDTPNLLIAKKRAAAEALRRRIMEDKKKQGEEMMKKLMEAEQMTQEDLDSLDVSDKTVEQYECPICGDETPASFDQPIGLLVYVQFNGSYLNSIDASVEDKSLIELDEELQKDGEAAKLRYQKHARFWRDINSEVEHMVAGDHSDLISTPSMVELKTCGHHAHISCLSQYRETIFNQRDQREGRYEVVYCPKCRFPTNGLLPLKVGTGVEVNMGESLKNGDSEGRLVVFDTLIKQLNQMKKTTLNVDEYEAESPSTLYSHSSIRHLVENNISTRGWDTEEFLKKRTHVFLQGLLMQNIDRSIFFDEIGVSPVRPKCIDLVTEHLNFHSALSLNNEELDLTMAHVRELLMEDPKELYEEPLMETDPMEGPSGLGGGGGDEKTAPGLSDEEMAILYPPKKAEDPDLSLDMQCALTSPSLSNDDRWKMFHLGIPHDEQGVNKLTRLRVRFSEDWKKRCKEGRVLDYDYRLPSLFCRPLSLATRMTSVMMSTELTKESMLESLRLVVRRLIVLAAVRWTVQICSRADYGRLREWAEEGGEREGRGMDRPRYLMGIRRVVARVFCSHPIIASMAKSLERSELPDFDESVMKPVHDLLTRIAQLWNEVRVMALPEGVKSARGMTREEVERHVLGATGIGVLPTYFVIAQWTLNAIKPLEYILQKKRMVMEEPCSYRPFLTLRLPEFYDDIFARYFGRTCRRCCKVPQNPMICLICSEMICLDSCCSGPMQSGETYLEPETHPCGVHLPFLALNSALIVLVKLKVDGLHPTCRASIWGSVYLDAHGEEDRNLRRGKPLKLAQKRVERLYRDFLEGDVESRSRVYSIHHLSIALRDSHYNFQ</sequence>
<dbReference type="Pfam" id="PF18995">
    <property type="entry name" value="PRT6_C"/>
    <property type="match status" value="1"/>
</dbReference>
<dbReference type="Gene3D" id="2.10.110.30">
    <property type="match status" value="1"/>
</dbReference>
<keyword evidence="5 10" id="KW-0863">Zinc-finger</keyword>
<feature type="coiled-coil region" evidence="11">
    <location>
        <begin position="1200"/>
        <end position="1235"/>
    </location>
</feature>
<comment type="function">
    <text evidence="10">Ubiquitin ligase protein which is a component of the N-end rule pathway. Recognizes and binds to proteins bearing specific N-terminal residues that are destabilizing according to the N-end rule, leading to their ubiquitination and subsequent degradation.</text>
</comment>
<dbReference type="GO" id="GO:0000151">
    <property type="term" value="C:ubiquitin ligase complex"/>
    <property type="evidence" value="ECO:0007669"/>
    <property type="project" value="TreeGrafter"/>
</dbReference>
<dbReference type="CDD" id="cd19673">
    <property type="entry name" value="UBR-box_UBR3"/>
    <property type="match status" value="1"/>
</dbReference>
<evidence type="ECO:0000256" key="4">
    <source>
        <dbReference type="ARBA" id="ARBA00022723"/>
    </source>
</evidence>
<dbReference type="EMBL" id="BTRK01000002">
    <property type="protein sequence ID" value="GMR36231.1"/>
    <property type="molecule type" value="Genomic_DNA"/>
</dbReference>
<dbReference type="InterPro" id="IPR055194">
    <property type="entry name" value="UBR1-like_WH"/>
</dbReference>
<dbReference type="GO" id="GO:0005737">
    <property type="term" value="C:cytoplasm"/>
    <property type="evidence" value="ECO:0007669"/>
    <property type="project" value="TreeGrafter"/>
</dbReference>
<keyword evidence="15" id="KW-1185">Reference proteome</keyword>
<gene>
    <name evidence="14" type="ORF">PMAYCL1PPCAC_06426</name>
</gene>
<feature type="region of interest" description="Disordered" evidence="12">
    <location>
        <begin position="1553"/>
        <end position="1576"/>
    </location>
</feature>
<evidence type="ECO:0000313" key="14">
    <source>
        <dbReference type="EMBL" id="GMR36231.1"/>
    </source>
</evidence>
<dbReference type="Proteomes" id="UP001328107">
    <property type="component" value="Unassembled WGS sequence"/>
</dbReference>